<accession>A0ABD2JX62</accession>
<gene>
    <name evidence="5" type="ORF">niasHT_006157</name>
    <name evidence="4" type="ORF">niasHT_020385</name>
</gene>
<proteinExistence type="inferred from homology"/>
<reference evidence="4 6" key="1">
    <citation type="submission" date="2024-10" db="EMBL/GenBank/DDBJ databases">
        <authorList>
            <person name="Kim D."/>
        </authorList>
    </citation>
    <scope>NUCLEOTIDE SEQUENCE [LARGE SCALE GENOMIC DNA]</scope>
    <source>
        <strain evidence="4">BH-2024</strain>
    </source>
</reference>
<keyword evidence="6" id="KW-1185">Reference proteome</keyword>
<dbReference type="GO" id="GO:1990904">
    <property type="term" value="C:ribonucleoprotein complex"/>
    <property type="evidence" value="ECO:0007669"/>
    <property type="project" value="UniProtKB-KW"/>
</dbReference>
<evidence type="ECO:0008006" key="7">
    <source>
        <dbReference type="Google" id="ProtNLM"/>
    </source>
</evidence>
<evidence type="ECO:0000313" key="6">
    <source>
        <dbReference type="Proteomes" id="UP001620626"/>
    </source>
</evidence>
<organism evidence="4 6">
    <name type="scientific">Heterodera trifolii</name>
    <dbReference type="NCBI Taxonomy" id="157864"/>
    <lineage>
        <taxon>Eukaryota</taxon>
        <taxon>Metazoa</taxon>
        <taxon>Ecdysozoa</taxon>
        <taxon>Nematoda</taxon>
        <taxon>Chromadorea</taxon>
        <taxon>Rhabditida</taxon>
        <taxon>Tylenchina</taxon>
        <taxon>Tylenchomorpha</taxon>
        <taxon>Tylenchoidea</taxon>
        <taxon>Heteroderidae</taxon>
        <taxon>Heteroderinae</taxon>
        <taxon>Heterodera</taxon>
    </lineage>
</organism>
<evidence type="ECO:0000256" key="2">
    <source>
        <dbReference type="ARBA" id="ARBA00022980"/>
    </source>
</evidence>
<evidence type="ECO:0000313" key="5">
    <source>
        <dbReference type="EMBL" id="KAL3121651.1"/>
    </source>
</evidence>
<dbReference type="Proteomes" id="UP001620626">
    <property type="component" value="Unassembled WGS sequence"/>
</dbReference>
<evidence type="ECO:0000256" key="1">
    <source>
        <dbReference type="ARBA" id="ARBA00006640"/>
    </source>
</evidence>
<dbReference type="NCBIfam" id="TIGR00030">
    <property type="entry name" value="S21p"/>
    <property type="match status" value="1"/>
</dbReference>
<dbReference type="Pfam" id="PF01165">
    <property type="entry name" value="Ribosomal_S21"/>
    <property type="match status" value="1"/>
</dbReference>
<protein>
    <recommendedName>
        <fullName evidence="7">Ribosomal protein S21</fullName>
    </recommendedName>
</protein>
<dbReference type="AlphaFoldDB" id="A0ABD2JX62"/>
<sequence>MVRLIQNQFWRGTLTQPWAVKMFKYIWRKHNRFLVKTVMVQENDIDSAFHLLNRLMEREGLLKIIRNTQRYQKPFMQRSQLSIEASKAILEEDRDRKFKFLVRKHRADAYPGQLTM</sequence>
<dbReference type="InterPro" id="IPR001911">
    <property type="entry name" value="Ribosomal_bS21"/>
</dbReference>
<comment type="similarity">
    <text evidence="1">Belongs to the bacterial ribosomal protein bS21 family.</text>
</comment>
<dbReference type="EMBL" id="JBICBT010000881">
    <property type="protein sequence ID" value="KAL3095234.1"/>
    <property type="molecule type" value="Genomic_DNA"/>
</dbReference>
<name>A0ABD2JX62_9BILA</name>
<dbReference type="GO" id="GO:0005840">
    <property type="term" value="C:ribosome"/>
    <property type="evidence" value="ECO:0007669"/>
    <property type="project" value="UniProtKB-KW"/>
</dbReference>
<dbReference type="EMBL" id="JBICBT010000180">
    <property type="protein sequence ID" value="KAL3121651.1"/>
    <property type="molecule type" value="Genomic_DNA"/>
</dbReference>
<keyword evidence="2" id="KW-0689">Ribosomal protein</keyword>
<evidence type="ECO:0000313" key="4">
    <source>
        <dbReference type="EMBL" id="KAL3095234.1"/>
    </source>
</evidence>
<keyword evidence="3" id="KW-0687">Ribonucleoprotein</keyword>
<evidence type="ECO:0000256" key="3">
    <source>
        <dbReference type="ARBA" id="ARBA00023274"/>
    </source>
</evidence>
<comment type="caution">
    <text evidence="4">The sequence shown here is derived from an EMBL/GenBank/DDBJ whole genome shotgun (WGS) entry which is preliminary data.</text>
</comment>